<feature type="domain" description="Antitoxin Xre-like helix-turn-helix" evidence="2">
    <location>
        <begin position="35"/>
        <end position="94"/>
    </location>
</feature>
<protein>
    <submittedName>
        <fullName evidence="3">DUF2384 domain-containing protein</fullName>
    </submittedName>
</protein>
<evidence type="ECO:0000313" key="4">
    <source>
        <dbReference type="Proteomes" id="UP001168528"/>
    </source>
</evidence>
<dbReference type="InterPro" id="IPR046847">
    <property type="entry name" value="Xre-like_HTH"/>
</dbReference>
<name>A0ABT8RKC1_9BACT</name>
<dbReference type="InterPro" id="IPR024467">
    <property type="entry name" value="Xre/MbcA/ParS-like_toxin-bd"/>
</dbReference>
<dbReference type="Proteomes" id="UP001168528">
    <property type="component" value="Unassembled WGS sequence"/>
</dbReference>
<dbReference type="RefSeq" id="WP_302042116.1">
    <property type="nucleotide sequence ID" value="NZ_JAUKPO010000052.1"/>
</dbReference>
<keyword evidence="4" id="KW-1185">Reference proteome</keyword>
<evidence type="ECO:0000313" key="3">
    <source>
        <dbReference type="EMBL" id="MDO1451317.1"/>
    </source>
</evidence>
<gene>
    <name evidence="3" type="ORF">Q0590_33895</name>
</gene>
<dbReference type="EMBL" id="JAUKPO010000052">
    <property type="protein sequence ID" value="MDO1451317.1"/>
    <property type="molecule type" value="Genomic_DNA"/>
</dbReference>
<reference evidence="3" key="1">
    <citation type="submission" date="2023-07" db="EMBL/GenBank/DDBJ databases">
        <title>The genome sequence of Rhodocytophaga aerolata KACC 12507.</title>
        <authorList>
            <person name="Zhang X."/>
        </authorList>
    </citation>
    <scope>NUCLEOTIDE SEQUENCE</scope>
    <source>
        <strain evidence="3">KACC 12507</strain>
    </source>
</reference>
<sequence>MSVAADRSKKKKPVRESSEQVTIGLQKAIKDSFSLVMAAHRGIPAETAFKIAADLLLHQDLLAQILHVSVKTLRAYAQSGKKLDPPSSEQVLKLHAMHLKGEEVFGTSQAFRNWLEKPAHGFEGQSPLTLLQTSEGIDLIIEELERIAYGDFS</sequence>
<dbReference type="Pfam" id="PF09722">
    <property type="entry name" value="Xre_MbcA_ParS_C"/>
    <property type="match status" value="1"/>
</dbReference>
<dbReference type="Pfam" id="PF20432">
    <property type="entry name" value="Xre-like-HTH"/>
    <property type="match status" value="1"/>
</dbReference>
<evidence type="ECO:0000259" key="2">
    <source>
        <dbReference type="Pfam" id="PF20432"/>
    </source>
</evidence>
<organism evidence="3 4">
    <name type="scientific">Rhodocytophaga aerolata</name>
    <dbReference type="NCBI Taxonomy" id="455078"/>
    <lineage>
        <taxon>Bacteria</taxon>
        <taxon>Pseudomonadati</taxon>
        <taxon>Bacteroidota</taxon>
        <taxon>Cytophagia</taxon>
        <taxon>Cytophagales</taxon>
        <taxon>Rhodocytophagaceae</taxon>
        <taxon>Rhodocytophaga</taxon>
    </lineage>
</organism>
<proteinExistence type="predicted"/>
<accession>A0ABT8RKC1</accession>
<evidence type="ECO:0000259" key="1">
    <source>
        <dbReference type="Pfam" id="PF09722"/>
    </source>
</evidence>
<comment type="caution">
    <text evidence="3">The sequence shown here is derived from an EMBL/GenBank/DDBJ whole genome shotgun (WGS) entry which is preliminary data.</text>
</comment>
<feature type="domain" description="Antitoxin Xre/MbcA/ParS-like toxin-binding" evidence="1">
    <location>
        <begin position="101"/>
        <end position="150"/>
    </location>
</feature>